<dbReference type="CDD" id="cd04301">
    <property type="entry name" value="NAT_SF"/>
    <property type="match status" value="2"/>
</dbReference>
<dbReference type="InterPro" id="IPR050832">
    <property type="entry name" value="Bact_Acetyltransf"/>
</dbReference>
<organism evidence="4 5">
    <name type="scientific">Streptomyces buecherae</name>
    <dbReference type="NCBI Taxonomy" id="2763006"/>
    <lineage>
        <taxon>Bacteria</taxon>
        <taxon>Bacillati</taxon>
        <taxon>Actinomycetota</taxon>
        <taxon>Actinomycetes</taxon>
        <taxon>Kitasatosporales</taxon>
        <taxon>Streptomycetaceae</taxon>
        <taxon>Streptomyces</taxon>
    </lineage>
</organism>
<dbReference type="InterPro" id="IPR000182">
    <property type="entry name" value="GNAT_dom"/>
</dbReference>
<evidence type="ECO:0000313" key="4">
    <source>
        <dbReference type="EMBL" id="QKW53253.1"/>
    </source>
</evidence>
<dbReference type="PANTHER" id="PTHR43877">
    <property type="entry name" value="AMINOALKYLPHOSPHONATE N-ACETYLTRANSFERASE-RELATED-RELATED"/>
    <property type="match status" value="1"/>
</dbReference>
<dbReference type="Gene3D" id="3.40.630.30">
    <property type="match status" value="2"/>
</dbReference>
<dbReference type="RefSeq" id="WP_176164962.1">
    <property type="nucleotide sequence ID" value="NZ_CP054929.1"/>
</dbReference>
<dbReference type="Pfam" id="PF00583">
    <property type="entry name" value="Acetyltransf_1"/>
    <property type="match status" value="2"/>
</dbReference>
<dbReference type="SUPFAM" id="SSF55729">
    <property type="entry name" value="Acyl-CoA N-acyltransferases (Nat)"/>
    <property type="match status" value="2"/>
</dbReference>
<sequence>MTTTLRPTAPQHESADGVRSRAYEVCVNGRPVGTAEVSTDARFGGRFGKIRHLSIAEGDRRRGRGTVAALAAEEVLRGWGCTQVSASVPADAHGALALTTALGYTARGHNMVKDLTESPELPPATRVRPLTDAEYPEWFTRERASYIRDWMDRGVPEEQATTKADADYATLLPDGPATRSVLLRVLTHEDVARGNIWIALGDRSENGEGAYVYAVEVAPEHRGQGHGRSLLLVAERESLAAGVTRLGLHVFANNTPAVRLYESLGYRYVVTHMVKSLL</sequence>
<dbReference type="PANTHER" id="PTHR43877:SF2">
    <property type="entry name" value="AMINOALKYLPHOSPHONATE N-ACETYLTRANSFERASE-RELATED"/>
    <property type="match status" value="1"/>
</dbReference>
<feature type="domain" description="N-acetyltransferase" evidence="3">
    <location>
        <begin position="125"/>
        <end position="278"/>
    </location>
</feature>
<evidence type="ECO:0000256" key="1">
    <source>
        <dbReference type="ARBA" id="ARBA00022679"/>
    </source>
</evidence>
<keyword evidence="1 4" id="KW-0808">Transferase</keyword>
<evidence type="ECO:0000313" key="5">
    <source>
        <dbReference type="Proteomes" id="UP000509303"/>
    </source>
</evidence>
<gene>
    <name evidence="4" type="ORF">HUT08_31100</name>
</gene>
<protein>
    <submittedName>
        <fullName evidence="4">GNAT family N-acetyltransferase</fullName>
    </submittedName>
</protein>
<dbReference type="EMBL" id="CP054929">
    <property type="protein sequence ID" value="QKW53253.1"/>
    <property type="molecule type" value="Genomic_DNA"/>
</dbReference>
<dbReference type="GO" id="GO:0016747">
    <property type="term" value="F:acyltransferase activity, transferring groups other than amino-acyl groups"/>
    <property type="evidence" value="ECO:0007669"/>
    <property type="project" value="InterPro"/>
</dbReference>
<evidence type="ECO:0000259" key="3">
    <source>
        <dbReference type="PROSITE" id="PS51186"/>
    </source>
</evidence>
<dbReference type="AlphaFoldDB" id="A0A7H8NFK4"/>
<dbReference type="Proteomes" id="UP000509303">
    <property type="component" value="Chromosome"/>
</dbReference>
<reference evidence="4 5" key="1">
    <citation type="submission" date="2020-06" db="EMBL/GenBank/DDBJ databases">
        <title>Genome mining for natural products.</title>
        <authorList>
            <person name="Zhang B."/>
            <person name="Shi J."/>
            <person name="Ge H."/>
        </authorList>
    </citation>
    <scope>NUCLEOTIDE SEQUENCE [LARGE SCALE GENOMIC DNA]</scope>
    <source>
        <strain evidence="4 5">NA00687</strain>
    </source>
</reference>
<accession>A0A7H8NFK4</accession>
<proteinExistence type="predicted"/>
<feature type="domain" description="N-acetyltransferase" evidence="3">
    <location>
        <begin position="1"/>
        <end position="128"/>
    </location>
</feature>
<keyword evidence="2" id="KW-0012">Acyltransferase</keyword>
<evidence type="ECO:0000256" key="2">
    <source>
        <dbReference type="ARBA" id="ARBA00023315"/>
    </source>
</evidence>
<dbReference type="PROSITE" id="PS51186">
    <property type="entry name" value="GNAT"/>
    <property type="match status" value="2"/>
</dbReference>
<keyword evidence="5" id="KW-1185">Reference proteome</keyword>
<dbReference type="InterPro" id="IPR016181">
    <property type="entry name" value="Acyl_CoA_acyltransferase"/>
</dbReference>
<name>A0A7H8NFK4_9ACTN</name>